<comment type="similarity">
    <text evidence="1">Belongs to the NodU/CmcH family.</text>
</comment>
<dbReference type="InterPro" id="IPR038152">
    <property type="entry name" value="Carbam_trans_C_sf"/>
</dbReference>
<dbReference type="RefSeq" id="WP_343914023.1">
    <property type="nucleotide sequence ID" value="NZ_BAAAGE010000004.1"/>
</dbReference>
<proteinExistence type="inferred from homology"/>
<evidence type="ECO:0000313" key="5">
    <source>
        <dbReference type="Proteomes" id="UP001501758"/>
    </source>
</evidence>
<dbReference type="Gene3D" id="3.90.870.20">
    <property type="entry name" value="Carbamoyltransferase, C-terminal domain"/>
    <property type="match status" value="1"/>
</dbReference>
<dbReference type="InterPro" id="IPR031730">
    <property type="entry name" value="Carbam_trans_C"/>
</dbReference>
<dbReference type="CDD" id="cd24098">
    <property type="entry name" value="ASKHA_NBD_TobZ_N"/>
    <property type="match status" value="1"/>
</dbReference>
<dbReference type="InterPro" id="IPR051338">
    <property type="entry name" value="NodU/CmcH_Carbamoyltrnsfr"/>
</dbReference>
<dbReference type="InterPro" id="IPR043129">
    <property type="entry name" value="ATPase_NBD"/>
</dbReference>
<dbReference type="Pfam" id="PF02543">
    <property type="entry name" value="Carbam_trans_N"/>
    <property type="match status" value="1"/>
</dbReference>
<dbReference type="Gene3D" id="3.30.420.40">
    <property type="match status" value="2"/>
</dbReference>
<dbReference type="Proteomes" id="UP001501758">
    <property type="component" value="Unassembled WGS sequence"/>
</dbReference>
<dbReference type="Pfam" id="PF16861">
    <property type="entry name" value="Carbam_trans_C"/>
    <property type="match status" value="1"/>
</dbReference>
<protein>
    <submittedName>
        <fullName evidence="4">Carbamoyltransferase</fullName>
    </submittedName>
</protein>
<keyword evidence="5" id="KW-1185">Reference proteome</keyword>
<feature type="domain" description="Carbamoyltransferase C-terminal" evidence="3">
    <location>
        <begin position="396"/>
        <end position="563"/>
    </location>
</feature>
<sequence>MYILGISAFYHDSACCLLKNGHIIAAAQEERFSRKKHDPSFPQKAIQFCLTEAGIEVSSISLVVFYEKPFLKFDRIINSVQSNTPFGFSFFRKSIKSWTKTKLWIPAIIKKELEYSGKILFAEHHESHAAATFFTSPFSESAVVTIDGVGEKACTTIGVGKNNKVKILKEQHYPHSFGLLYSAFTQYCGFKVNSGEYKLMGLAPYGNPIYKELILQHFVTISKEAEVVLNLKYFSFDKGKSTINDAFCDVLGQKARKPDDGMSSFYKDVASSIQSITEDFLFLLMKYVKKITKMSNVCLSGGVALNCKANGELLLKEIFENIWVQPASGDAGGAVGAAFVGYYHYQENERLFLKNDLLNQAYLGISYTEKTILDVLQKYDVTYVREDDLELCDRIATALQHKKIIGWFQGKMEFGPRALGNRSILASPLFEDMKRHVNMSIKKREGFRPFAPIVLEDKAEDWFSKIETSKYMLFTFKSDKKSKIPSCIHEDGTARVQTLQEEENPLLYKLISTFEEKTSCPVLINTSFNVRGEPIVASPLDALKCFFQTEMDILVLGNFVIEKDHNIKVNSILTKQLQYELD</sequence>
<organism evidence="4 5">
    <name type="scientific">Aquimarina litoralis</name>
    <dbReference type="NCBI Taxonomy" id="584605"/>
    <lineage>
        <taxon>Bacteria</taxon>
        <taxon>Pseudomonadati</taxon>
        <taxon>Bacteroidota</taxon>
        <taxon>Flavobacteriia</taxon>
        <taxon>Flavobacteriales</taxon>
        <taxon>Flavobacteriaceae</taxon>
        <taxon>Aquimarina</taxon>
    </lineage>
</organism>
<dbReference type="PANTHER" id="PTHR34847:SF1">
    <property type="entry name" value="NODULATION PROTEIN U"/>
    <property type="match status" value="1"/>
</dbReference>
<evidence type="ECO:0000259" key="2">
    <source>
        <dbReference type="Pfam" id="PF02543"/>
    </source>
</evidence>
<dbReference type="PANTHER" id="PTHR34847">
    <property type="entry name" value="NODULATION PROTEIN U"/>
    <property type="match status" value="1"/>
</dbReference>
<comment type="caution">
    <text evidence="4">The sequence shown here is derived from an EMBL/GenBank/DDBJ whole genome shotgun (WGS) entry which is preliminary data.</text>
</comment>
<name>A0ABN1J5S0_9FLAO</name>
<evidence type="ECO:0000259" key="3">
    <source>
        <dbReference type="Pfam" id="PF16861"/>
    </source>
</evidence>
<dbReference type="InterPro" id="IPR003696">
    <property type="entry name" value="Carbtransf_dom"/>
</dbReference>
<gene>
    <name evidence="4" type="ORF">GCM10009430_40050</name>
</gene>
<feature type="domain" description="Carbamoyltransferase" evidence="2">
    <location>
        <begin position="3"/>
        <end position="338"/>
    </location>
</feature>
<dbReference type="SUPFAM" id="SSF53067">
    <property type="entry name" value="Actin-like ATPase domain"/>
    <property type="match status" value="1"/>
</dbReference>
<evidence type="ECO:0000313" key="4">
    <source>
        <dbReference type="EMBL" id="GAA0729675.1"/>
    </source>
</evidence>
<reference evidence="4 5" key="1">
    <citation type="journal article" date="2019" name="Int. J. Syst. Evol. Microbiol.">
        <title>The Global Catalogue of Microorganisms (GCM) 10K type strain sequencing project: providing services to taxonomists for standard genome sequencing and annotation.</title>
        <authorList>
            <consortium name="The Broad Institute Genomics Platform"/>
            <consortium name="The Broad Institute Genome Sequencing Center for Infectious Disease"/>
            <person name="Wu L."/>
            <person name="Ma J."/>
        </authorList>
    </citation>
    <scope>NUCLEOTIDE SEQUENCE [LARGE SCALE GENOMIC DNA]</scope>
    <source>
        <strain evidence="4 5">JCM 15974</strain>
    </source>
</reference>
<accession>A0ABN1J5S0</accession>
<evidence type="ECO:0000256" key="1">
    <source>
        <dbReference type="ARBA" id="ARBA00006129"/>
    </source>
</evidence>
<dbReference type="EMBL" id="BAAAGE010000004">
    <property type="protein sequence ID" value="GAA0729675.1"/>
    <property type="molecule type" value="Genomic_DNA"/>
</dbReference>